<dbReference type="SUPFAM" id="SSF52833">
    <property type="entry name" value="Thioredoxin-like"/>
    <property type="match status" value="1"/>
</dbReference>
<feature type="region of interest" description="Disordered" evidence="2">
    <location>
        <begin position="212"/>
        <end position="237"/>
    </location>
</feature>
<proteinExistence type="inferred from homology"/>
<dbReference type="CDD" id="cd03048">
    <property type="entry name" value="GST_N_Ure2p_like"/>
    <property type="match status" value="1"/>
</dbReference>
<dbReference type="SUPFAM" id="SSF47616">
    <property type="entry name" value="GST C-terminal domain-like"/>
    <property type="match status" value="1"/>
</dbReference>
<evidence type="ECO:0000256" key="2">
    <source>
        <dbReference type="SAM" id="MobiDB-lite"/>
    </source>
</evidence>
<dbReference type="PROSITE" id="PS50404">
    <property type="entry name" value="GST_NTER"/>
    <property type="match status" value="1"/>
</dbReference>
<dbReference type="InterPro" id="IPR036282">
    <property type="entry name" value="Glutathione-S-Trfase_C_sf"/>
</dbReference>
<dbReference type="Gene3D" id="3.40.30.10">
    <property type="entry name" value="Glutaredoxin"/>
    <property type="match status" value="1"/>
</dbReference>
<dbReference type="Proteomes" id="UP000316905">
    <property type="component" value="Unassembled WGS sequence"/>
</dbReference>
<dbReference type="InterPro" id="IPR004046">
    <property type="entry name" value="GST_C"/>
</dbReference>
<dbReference type="SFLD" id="SFLDG00358">
    <property type="entry name" value="Main_(cytGST)"/>
    <property type="match status" value="1"/>
</dbReference>
<accession>A0A562QAH8</accession>
<dbReference type="Pfam" id="PF00043">
    <property type="entry name" value="GST_C"/>
    <property type="match status" value="1"/>
</dbReference>
<protein>
    <submittedName>
        <fullName evidence="5">GST-like protein</fullName>
    </submittedName>
</protein>
<evidence type="ECO:0000259" key="3">
    <source>
        <dbReference type="PROSITE" id="PS50404"/>
    </source>
</evidence>
<evidence type="ECO:0000259" key="4">
    <source>
        <dbReference type="PROSITE" id="PS50405"/>
    </source>
</evidence>
<name>A0A562QAH8_9PSED</name>
<comment type="caution">
    <text evidence="5">The sequence shown here is derived from an EMBL/GenBank/DDBJ whole genome shotgun (WGS) entry which is preliminary data.</text>
</comment>
<evidence type="ECO:0000313" key="5">
    <source>
        <dbReference type="EMBL" id="TWI53719.1"/>
    </source>
</evidence>
<reference evidence="5 6" key="1">
    <citation type="journal article" date="2015" name="Stand. Genomic Sci.">
        <title>Genomic Encyclopedia of Bacterial and Archaeal Type Strains, Phase III: the genomes of soil and plant-associated and newly described type strains.</title>
        <authorList>
            <person name="Whitman W.B."/>
            <person name="Woyke T."/>
            <person name="Klenk H.P."/>
            <person name="Zhou Y."/>
            <person name="Lilburn T.G."/>
            <person name="Beck B.J."/>
            <person name="De Vos P."/>
            <person name="Vandamme P."/>
            <person name="Eisen J.A."/>
            <person name="Garrity G."/>
            <person name="Hugenholtz P."/>
            <person name="Kyrpides N.C."/>
        </authorList>
    </citation>
    <scope>NUCLEOTIDE SEQUENCE [LARGE SCALE GENOMIC DNA]</scope>
    <source>
        <strain evidence="5 6">CGMCC 1.6858</strain>
    </source>
</reference>
<dbReference type="SFLD" id="SFLDG01151">
    <property type="entry name" value="Main.2:_Nu-like"/>
    <property type="match status" value="1"/>
</dbReference>
<evidence type="ECO:0000313" key="6">
    <source>
        <dbReference type="Proteomes" id="UP000316905"/>
    </source>
</evidence>
<comment type="similarity">
    <text evidence="1">Belongs to the GST superfamily.</text>
</comment>
<evidence type="ECO:0000256" key="1">
    <source>
        <dbReference type="RuleBase" id="RU003494"/>
    </source>
</evidence>
<dbReference type="AlphaFoldDB" id="A0A562QAH8"/>
<dbReference type="InterPro" id="IPR010987">
    <property type="entry name" value="Glutathione-S-Trfase_C-like"/>
</dbReference>
<feature type="domain" description="GST N-terminal" evidence="3">
    <location>
        <begin position="1"/>
        <end position="86"/>
    </location>
</feature>
<dbReference type="OrthoDB" id="9803562at2"/>
<dbReference type="InterPro" id="IPR004045">
    <property type="entry name" value="Glutathione_S-Trfase_N"/>
</dbReference>
<gene>
    <name evidence="5" type="ORF">IQ22_02324</name>
</gene>
<dbReference type="InterPro" id="IPR040079">
    <property type="entry name" value="Glutathione_S-Trfase"/>
</dbReference>
<organism evidence="5 6">
    <name type="scientific">Pseudomonas duriflava</name>
    <dbReference type="NCBI Taxonomy" id="459528"/>
    <lineage>
        <taxon>Bacteria</taxon>
        <taxon>Pseudomonadati</taxon>
        <taxon>Pseudomonadota</taxon>
        <taxon>Gammaproteobacteria</taxon>
        <taxon>Pseudomonadales</taxon>
        <taxon>Pseudomonadaceae</taxon>
        <taxon>Pseudomonas</taxon>
    </lineage>
</organism>
<sequence>MIELYGMGSPNVLKIVLMLEELELPYRFKHVHVWRGEQFSEAFQMLNPNSKVPVLIDPDGPGGEPYSVFESGAILIYLAEKTGKLLPAQSTERYDILQWLMIQLTGIGPMFGQHVHFSKFEPDVSDYARSRYTSEAIRLIELVEARLSTKAYLGGAQYSIADVATYPWMAILEFLGLASERYTHLARWLGEIAQRPAAQRLVEMTKQIQAEGAASRAQATPDDYDRIFGRGRYARKP</sequence>
<dbReference type="InterPro" id="IPR036249">
    <property type="entry name" value="Thioredoxin-like_sf"/>
</dbReference>
<dbReference type="PANTHER" id="PTHR44051:SF8">
    <property type="entry name" value="GLUTATHIONE S-TRANSFERASE GSTA"/>
    <property type="match status" value="1"/>
</dbReference>
<keyword evidence="6" id="KW-1185">Reference proteome</keyword>
<dbReference type="PANTHER" id="PTHR44051">
    <property type="entry name" value="GLUTATHIONE S-TRANSFERASE-RELATED"/>
    <property type="match status" value="1"/>
</dbReference>
<dbReference type="Pfam" id="PF02798">
    <property type="entry name" value="GST_N"/>
    <property type="match status" value="1"/>
</dbReference>
<dbReference type="SFLD" id="SFLDS00019">
    <property type="entry name" value="Glutathione_Transferase_(cytos"/>
    <property type="match status" value="1"/>
</dbReference>
<dbReference type="EMBL" id="VLKY01000007">
    <property type="protein sequence ID" value="TWI53719.1"/>
    <property type="molecule type" value="Genomic_DNA"/>
</dbReference>
<dbReference type="Gene3D" id="1.20.1050.10">
    <property type="match status" value="1"/>
</dbReference>
<feature type="domain" description="GST C-terminal" evidence="4">
    <location>
        <begin position="89"/>
        <end position="212"/>
    </location>
</feature>
<dbReference type="PROSITE" id="PS50405">
    <property type="entry name" value="GST_CTER"/>
    <property type="match status" value="1"/>
</dbReference>